<sequence>MIVKNHWTNHKSIPKDLLLAKELVYDCFDFDCSQPQQESESIDYSAYRFYLNEKFICYREAKITPTKTGQFVTLWKRSRLGTIEPFDTTDLIDFVFISVRKDDLFGQFIFPKAVLLEKGIFSTTVTEGKRAIRVYPPWDETNSKQAKKTQNWQLQYFFEITPEPDFDTFRELLE</sequence>
<dbReference type="InterPro" id="IPR011235">
    <property type="entry name" value="MepB-like"/>
</dbReference>
<organism evidence="1 2">
    <name type="scientific">Flavobacterium frigidimaris</name>
    <dbReference type="NCBI Taxonomy" id="262320"/>
    <lineage>
        <taxon>Bacteria</taxon>
        <taxon>Pseudomonadati</taxon>
        <taxon>Bacteroidota</taxon>
        <taxon>Flavobacteriia</taxon>
        <taxon>Flavobacteriales</taxon>
        <taxon>Flavobacteriaceae</taxon>
        <taxon>Flavobacterium</taxon>
    </lineage>
</organism>
<evidence type="ECO:0000313" key="1">
    <source>
        <dbReference type="EMBL" id="OXA77312.1"/>
    </source>
</evidence>
<name>A0ABX4BN18_FLAFR</name>
<evidence type="ECO:0008006" key="3">
    <source>
        <dbReference type="Google" id="ProtNLM"/>
    </source>
</evidence>
<keyword evidence="2" id="KW-1185">Reference proteome</keyword>
<dbReference type="Pfam" id="PF08877">
    <property type="entry name" value="MepB-like"/>
    <property type="match status" value="1"/>
</dbReference>
<accession>A0ABX4BN18</accession>
<dbReference type="EMBL" id="MUGV01000029">
    <property type="protein sequence ID" value="OXA77312.1"/>
    <property type="molecule type" value="Genomic_DNA"/>
</dbReference>
<dbReference type="Gene3D" id="3.40.1350.140">
    <property type="entry name" value="MepB-like"/>
    <property type="match status" value="1"/>
</dbReference>
<dbReference type="InterPro" id="IPR038231">
    <property type="entry name" value="MepB-like_sf"/>
</dbReference>
<gene>
    <name evidence="1" type="ORF">B0A65_16805</name>
</gene>
<comment type="caution">
    <text evidence="1">The sequence shown here is derived from an EMBL/GenBank/DDBJ whole genome shotgun (WGS) entry which is preliminary data.</text>
</comment>
<evidence type="ECO:0000313" key="2">
    <source>
        <dbReference type="Proteomes" id="UP000198382"/>
    </source>
</evidence>
<proteinExistence type="predicted"/>
<protein>
    <recommendedName>
        <fullName evidence="3">MepB protein</fullName>
    </recommendedName>
</protein>
<dbReference type="Proteomes" id="UP000198382">
    <property type="component" value="Unassembled WGS sequence"/>
</dbReference>
<reference evidence="1 2" key="1">
    <citation type="submission" date="2016-11" db="EMBL/GenBank/DDBJ databases">
        <title>Whole genomes of Flavobacteriaceae.</title>
        <authorList>
            <person name="Stine C."/>
            <person name="Li C."/>
            <person name="Tadesse D."/>
        </authorList>
    </citation>
    <scope>NUCLEOTIDE SEQUENCE [LARGE SCALE GENOMIC DNA]</scope>
    <source>
        <strain evidence="1 2">DSM 15937</strain>
    </source>
</reference>